<comment type="caution">
    <text evidence="3">The sequence shown here is derived from an EMBL/GenBank/DDBJ whole genome shotgun (WGS) entry which is preliminary data.</text>
</comment>
<evidence type="ECO:0008006" key="4">
    <source>
        <dbReference type="Google" id="ProtNLM"/>
    </source>
</evidence>
<dbReference type="InterPro" id="IPR033704">
    <property type="entry name" value="dUTPase_trimeric"/>
</dbReference>
<name>A0A0F8YGF9_9ZZZZ</name>
<accession>A0A0F8YGF9</accession>
<evidence type="ECO:0000313" key="3">
    <source>
        <dbReference type="EMBL" id="KKK47106.1"/>
    </source>
</evidence>
<feature type="non-terminal residue" evidence="3">
    <location>
        <position position="232"/>
    </location>
</feature>
<keyword evidence="1" id="KW-0378">Hydrolase</keyword>
<proteinExistence type="predicted"/>
<organism evidence="3">
    <name type="scientific">marine sediment metagenome</name>
    <dbReference type="NCBI Taxonomy" id="412755"/>
    <lineage>
        <taxon>unclassified sequences</taxon>
        <taxon>metagenomes</taxon>
        <taxon>ecological metagenomes</taxon>
    </lineage>
</organism>
<evidence type="ECO:0000256" key="2">
    <source>
        <dbReference type="ARBA" id="ARBA00023080"/>
    </source>
</evidence>
<dbReference type="AlphaFoldDB" id="A0A0F8YGF9"/>
<dbReference type="CDD" id="cd07557">
    <property type="entry name" value="trimeric_dUTPase"/>
    <property type="match status" value="1"/>
</dbReference>
<dbReference type="Gene3D" id="2.70.40.10">
    <property type="match status" value="1"/>
</dbReference>
<dbReference type="SUPFAM" id="SSF51283">
    <property type="entry name" value="dUTPase-like"/>
    <property type="match status" value="1"/>
</dbReference>
<dbReference type="GO" id="GO:0006229">
    <property type="term" value="P:dUTP biosynthetic process"/>
    <property type="evidence" value="ECO:0007669"/>
    <property type="project" value="InterPro"/>
</dbReference>
<dbReference type="InterPro" id="IPR011962">
    <property type="entry name" value="dCTP_deaminase"/>
</dbReference>
<dbReference type="GO" id="GO:0015949">
    <property type="term" value="P:nucleobase-containing small molecule interconversion"/>
    <property type="evidence" value="ECO:0007669"/>
    <property type="project" value="TreeGrafter"/>
</dbReference>
<dbReference type="EMBL" id="LAZR01069747">
    <property type="protein sequence ID" value="KKK47106.1"/>
    <property type="molecule type" value="Genomic_DNA"/>
</dbReference>
<evidence type="ECO:0000256" key="1">
    <source>
        <dbReference type="ARBA" id="ARBA00022801"/>
    </source>
</evidence>
<reference evidence="3" key="1">
    <citation type="journal article" date="2015" name="Nature">
        <title>Complex archaea that bridge the gap between prokaryotes and eukaryotes.</title>
        <authorList>
            <person name="Spang A."/>
            <person name="Saw J.H."/>
            <person name="Jorgensen S.L."/>
            <person name="Zaremba-Niedzwiedzka K."/>
            <person name="Martijn J."/>
            <person name="Lind A.E."/>
            <person name="van Eijk R."/>
            <person name="Schleper C."/>
            <person name="Guy L."/>
            <person name="Ettema T.J."/>
        </authorList>
    </citation>
    <scope>NUCLEOTIDE SEQUENCE</scope>
</reference>
<dbReference type="InterPro" id="IPR036157">
    <property type="entry name" value="dUTPase-like_sf"/>
</dbReference>
<protein>
    <recommendedName>
        <fullName evidence="4">dUTPase-like domain-containing protein</fullName>
    </recommendedName>
</protein>
<gene>
    <name evidence="3" type="ORF">LCGC14_3158550</name>
</gene>
<dbReference type="PANTHER" id="PTHR42680">
    <property type="entry name" value="DCTP DEAMINASE"/>
    <property type="match status" value="1"/>
</dbReference>
<dbReference type="Pfam" id="PF22769">
    <property type="entry name" value="DCD"/>
    <property type="match status" value="1"/>
</dbReference>
<sequence>MILTGPEIRRQIALGKERHGEKRRVEVDSPRRGGAAMDSLCFRDIVDDSMNYIHTDPYEEELVGPNSVDLRLGNKMLVYQKMVGVNSGGVDGCGESPIYRNDGGVRVLDMKRANSTIEINIPEEGIVLIPGILYLGCTVECIGSNNFVPIVEGRSSVGRLGIHVHVTAGFCDLGFKGSITLEIHVIHRVRIYPNVPICQAYFLKPEGAIELYKGRYRDQQLGPVPSRGHLEK</sequence>
<keyword evidence="2" id="KW-0546">Nucleotide metabolism</keyword>
<dbReference type="GO" id="GO:0008829">
    <property type="term" value="F:dCTP deaminase activity"/>
    <property type="evidence" value="ECO:0007669"/>
    <property type="project" value="InterPro"/>
</dbReference>
<dbReference type="PANTHER" id="PTHR42680:SF3">
    <property type="entry name" value="DCTP DEAMINASE"/>
    <property type="match status" value="1"/>
</dbReference>